<dbReference type="PROSITE" id="PS50883">
    <property type="entry name" value="EAL"/>
    <property type="match status" value="1"/>
</dbReference>
<protein>
    <submittedName>
        <fullName evidence="4">EAL domain-containing protein</fullName>
    </submittedName>
</protein>
<dbReference type="PROSITE" id="PS50887">
    <property type="entry name" value="GGDEF"/>
    <property type="match status" value="1"/>
</dbReference>
<evidence type="ECO:0000313" key="5">
    <source>
        <dbReference type="Proteomes" id="UP000280434"/>
    </source>
</evidence>
<dbReference type="InterPro" id="IPR001633">
    <property type="entry name" value="EAL_dom"/>
</dbReference>
<accession>A0A494X704</accession>
<dbReference type="SUPFAM" id="SSF55073">
    <property type="entry name" value="Nucleotide cyclase"/>
    <property type="match status" value="1"/>
</dbReference>
<proteinExistence type="predicted"/>
<dbReference type="AlphaFoldDB" id="A0A494X704"/>
<dbReference type="CDD" id="cd01949">
    <property type="entry name" value="GGDEF"/>
    <property type="match status" value="1"/>
</dbReference>
<keyword evidence="1" id="KW-0812">Transmembrane</keyword>
<dbReference type="Pfam" id="PF00563">
    <property type="entry name" value="EAL"/>
    <property type="match status" value="1"/>
</dbReference>
<gene>
    <name evidence="4" type="ORF">D7S89_23865</name>
</gene>
<evidence type="ECO:0000256" key="1">
    <source>
        <dbReference type="SAM" id="Phobius"/>
    </source>
</evidence>
<feature type="transmembrane region" description="Helical" evidence="1">
    <location>
        <begin position="23"/>
        <end position="43"/>
    </location>
</feature>
<feature type="transmembrane region" description="Helical" evidence="1">
    <location>
        <begin position="100"/>
        <end position="119"/>
    </location>
</feature>
<feature type="domain" description="EAL" evidence="2">
    <location>
        <begin position="338"/>
        <end position="591"/>
    </location>
</feature>
<keyword evidence="5" id="KW-1185">Reference proteome</keyword>
<dbReference type="PANTHER" id="PTHR44757:SF2">
    <property type="entry name" value="BIOFILM ARCHITECTURE MAINTENANCE PROTEIN MBAA"/>
    <property type="match status" value="1"/>
</dbReference>
<dbReference type="Pfam" id="PF05230">
    <property type="entry name" value="MASE2"/>
    <property type="match status" value="1"/>
</dbReference>
<dbReference type="EMBL" id="RBZV01000015">
    <property type="protein sequence ID" value="RKP43974.1"/>
    <property type="molecule type" value="Genomic_DNA"/>
</dbReference>
<reference evidence="4 5" key="1">
    <citation type="submission" date="2018-10" db="EMBL/GenBank/DDBJ databases">
        <title>Paraburkholderia sp. 7MK8-2, isolated from soil.</title>
        <authorList>
            <person name="Gao Z.-H."/>
            <person name="Qiu L.-H."/>
        </authorList>
    </citation>
    <scope>NUCLEOTIDE SEQUENCE [LARGE SCALE GENOMIC DNA]</scope>
    <source>
        <strain evidence="4 5">7MK8-2</strain>
    </source>
</reference>
<dbReference type="Proteomes" id="UP000280434">
    <property type="component" value="Unassembled WGS sequence"/>
</dbReference>
<evidence type="ECO:0000313" key="4">
    <source>
        <dbReference type="EMBL" id="RKP43974.1"/>
    </source>
</evidence>
<dbReference type="SMART" id="SM00267">
    <property type="entry name" value="GGDEF"/>
    <property type="match status" value="1"/>
</dbReference>
<dbReference type="Gene3D" id="3.20.20.450">
    <property type="entry name" value="EAL domain"/>
    <property type="match status" value="1"/>
</dbReference>
<dbReference type="PANTHER" id="PTHR44757">
    <property type="entry name" value="DIGUANYLATE CYCLASE DGCP"/>
    <property type="match status" value="1"/>
</dbReference>
<keyword evidence="1" id="KW-1133">Transmembrane helix</keyword>
<dbReference type="CDD" id="cd01948">
    <property type="entry name" value="EAL"/>
    <property type="match status" value="1"/>
</dbReference>
<organism evidence="4 5">
    <name type="scientific">Trinickia fusca</name>
    <dbReference type="NCBI Taxonomy" id="2419777"/>
    <lineage>
        <taxon>Bacteria</taxon>
        <taxon>Pseudomonadati</taxon>
        <taxon>Pseudomonadota</taxon>
        <taxon>Betaproteobacteria</taxon>
        <taxon>Burkholderiales</taxon>
        <taxon>Burkholderiaceae</taxon>
        <taxon>Trinickia</taxon>
    </lineage>
</organism>
<dbReference type="Pfam" id="PF00990">
    <property type="entry name" value="GGDEF"/>
    <property type="match status" value="1"/>
</dbReference>
<evidence type="ECO:0000259" key="3">
    <source>
        <dbReference type="PROSITE" id="PS50887"/>
    </source>
</evidence>
<comment type="caution">
    <text evidence="4">The sequence shown here is derived from an EMBL/GenBank/DDBJ whole genome shotgun (WGS) entry which is preliminary data.</text>
</comment>
<sequence length="607" mass="65665">MLRLLGFGMGCLPLMLLMREEQMSPWFIAAVVGVCLVWPHVAFKRARRAANPLACERWNMIADAAWGGWLVSAVHFEPVATLVVLMMFGIDNMSVGGWRLFGAGAAASCVGLAIGVAVFGATPAPAADASIVVTWLPVIVVYPLVLAKTTHDVSTKLIVRSRRLRELSERDSLTGLANRATIGDKLEGVLEWARHAHRDVAVLFIDLDGFKTINDALGHNIGDVLLIEVAERLMNCAGPSDIVARYGGDEFVMVARERHVNAHSLPEAVLTALAQPVYAAGHELVIGASIGVSMFPTDGTDAPTLLRAADIAMYTAKNRGRNCHAFYRPSMRVAADARLKLSARLRKAIESGKLHLHYQPQVDMRSGQVRALEALVRWYDEEYGDVSPVDFVSVAEASGFVSALGEWVLRAACEQAAKWRAQGLAPMPISINLSPVQLQRTNIVTTFQRVLHETGMAPTLLELEVTETALMKNPEAAVRQLDEFRRCGVRVAIDDFGVGYSSLGQLSALPVDRIKIDRAFVRGIGHGDTGAIATAIVTLANTLGLAVIAEGVETITQQDFLLSLGCVDAQGYLYSEPLDPDAATRLLEQGAVLSRRQAPSSPQRIAL</sequence>
<dbReference type="SMART" id="SM00052">
    <property type="entry name" value="EAL"/>
    <property type="match status" value="1"/>
</dbReference>
<dbReference type="InterPro" id="IPR007894">
    <property type="entry name" value="MASE2"/>
</dbReference>
<feature type="transmembrane region" description="Helical" evidence="1">
    <location>
        <begin position="64"/>
        <end position="88"/>
    </location>
</feature>
<dbReference type="InterPro" id="IPR035919">
    <property type="entry name" value="EAL_sf"/>
</dbReference>
<dbReference type="InterPro" id="IPR043128">
    <property type="entry name" value="Rev_trsase/Diguanyl_cyclase"/>
</dbReference>
<feature type="transmembrane region" description="Helical" evidence="1">
    <location>
        <begin position="126"/>
        <end position="145"/>
    </location>
</feature>
<dbReference type="NCBIfam" id="TIGR00254">
    <property type="entry name" value="GGDEF"/>
    <property type="match status" value="1"/>
</dbReference>
<dbReference type="InterPro" id="IPR000160">
    <property type="entry name" value="GGDEF_dom"/>
</dbReference>
<name>A0A494X704_9BURK</name>
<feature type="domain" description="GGDEF" evidence="3">
    <location>
        <begin position="198"/>
        <end position="329"/>
    </location>
</feature>
<evidence type="ECO:0000259" key="2">
    <source>
        <dbReference type="PROSITE" id="PS50883"/>
    </source>
</evidence>
<dbReference type="InterPro" id="IPR052155">
    <property type="entry name" value="Biofilm_reg_signaling"/>
</dbReference>
<dbReference type="Gene3D" id="3.30.70.270">
    <property type="match status" value="1"/>
</dbReference>
<dbReference type="InterPro" id="IPR029787">
    <property type="entry name" value="Nucleotide_cyclase"/>
</dbReference>
<keyword evidence="1" id="KW-0472">Membrane</keyword>
<dbReference type="SUPFAM" id="SSF141868">
    <property type="entry name" value="EAL domain-like"/>
    <property type="match status" value="1"/>
</dbReference>